<accession>A0A0P6WXS9</accession>
<dbReference type="PANTHER" id="PTHR30265">
    <property type="entry name" value="RHO-INTERACTING TRANSCRIPTION TERMINATION FACTOR NUSG"/>
    <property type="match status" value="1"/>
</dbReference>
<dbReference type="STRING" id="229920.ADM99_11415"/>
<evidence type="ECO:0000256" key="2">
    <source>
        <dbReference type="ARBA" id="ARBA00023015"/>
    </source>
</evidence>
<comment type="caution">
    <text evidence="5">The sequence shown here is derived from an EMBL/GenBank/DDBJ whole genome shotgun (WGS) entry which is preliminary data.</text>
</comment>
<dbReference type="PANTHER" id="PTHR30265:SF7">
    <property type="entry name" value="TRANSCRIPTION ANTITERMINATION PROTEIN RFAH"/>
    <property type="match status" value="1"/>
</dbReference>
<dbReference type="InterPro" id="IPR036735">
    <property type="entry name" value="NGN_dom_sf"/>
</dbReference>
<dbReference type="SUPFAM" id="SSF50104">
    <property type="entry name" value="Translation proteins SH3-like domain"/>
    <property type="match status" value="1"/>
</dbReference>
<evidence type="ECO:0000313" key="6">
    <source>
        <dbReference type="Proteomes" id="UP000050430"/>
    </source>
</evidence>
<keyword evidence="3" id="KW-0804">Transcription</keyword>
<evidence type="ECO:0000256" key="3">
    <source>
        <dbReference type="ARBA" id="ARBA00023163"/>
    </source>
</evidence>
<keyword evidence="1" id="KW-0889">Transcription antitermination</keyword>
<dbReference type="GO" id="GO:0005829">
    <property type="term" value="C:cytosol"/>
    <property type="evidence" value="ECO:0007669"/>
    <property type="project" value="TreeGrafter"/>
</dbReference>
<dbReference type="InterPro" id="IPR006645">
    <property type="entry name" value="NGN-like_dom"/>
</dbReference>
<dbReference type="SMART" id="SM00738">
    <property type="entry name" value="NGN"/>
    <property type="match status" value="1"/>
</dbReference>
<protein>
    <recommendedName>
        <fullName evidence="4">NusG-like N-terminal domain-containing protein</fullName>
    </recommendedName>
</protein>
<dbReference type="AlphaFoldDB" id="A0A0P6WXS9"/>
<proteinExistence type="predicted"/>
<dbReference type="EMBL" id="LGCK01000011">
    <property type="protein sequence ID" value="KPL71303.1"/>
    <property type="molecule type" value="Genomic_DNA"/>
</dbReference>
<dbReference type="GO" id="GO:0006354">
    <property type="term" value="P:DNA-templated transcription elongation"/>
    <property type="evidence" value="ECO:0007669"/>
    <property type="project" value="InterPro"/>
</dbReference>
<reference evidence="5 6" key="1">
    <citation type="submission" date="2015-07" db="EMBL/GenBank/DDBJ databases">
        <title>Genome sequence of Leptolinea tardivitalis DSM 16556.</title>
        <authorList>
            <person name="Hemp J."/>
            <person name="Ward L.M."/>
            <person name="Pace L.A."/>
            <person name="Fischer W.W."/>
        </authorList>
    </citation>
    <scope>NUCLEOTIDE SEQUENCE [LARGE SCALE GENOMIC DNA]</scope>
    <source>
        <strain evidence="5 6">YMTK-2</strain>
    </source>
</reference>
<organism evidence="5 6">
    <name type="scientific">Leptolinea tardivitalis</name>
    <dbReference type="NCBI Taxonomy" id="229920"/>
    <lineage>
        <taxon>Bacteria</taxon>
        <taxon>Bacillati</taxon>
        <taxon>Chloroflexota</taxon>
        <taxon>Anaerolineae</taxon>
        <taxon>Anaerolineales</taxon>
        <taxon>Anaerolineaceae</taxon>
        <taxon>Leptolinea</taxon>
    </lineage>
</organism>
<gene>
    <name evidence="5" type="ORF">ADM99_11415</name>
</gene>
<evidence type="ECO:0000259" key="4">
    <source>
        <dbReference type="SMART" id="SM00738"/>
    </source>
</evidence>
<dbReference type="InterPro" id="IPR043425">
    <property type="entry name" value="NusG-like"/>
</dbReference>
<feature type="domain" description="NusG-like N-terminal" evidence="4">
    <location>
        <begin position="1"/>
        <end position="100"/>
    </location>
</feature>
<dbReference type="RefSeq" id="WP_062423426.1">
    <property type="nucleotide sequence ID" value="NZ_BBYA01000015.1"/>
</dbReference>
<keyword evidence="6" id="KW-1185">Reference proteome</keyword>
<dbReference type="CDD" id="cd06091">
    <property type="entry name" value="KOW_NusG"/>
    <property type="match status" value="1"/>
</dbReference>
<dbReference type="Proteomes" id="UP000050430">
    <property type="component" value="Unassembled WGS sequence"/>
</dbReference>
<dbReference type="Pfam" id="PF02357">
    <property type="entry name" value="NusG"/>
    <property type="match status" value="1"/>
</dbReference>
<dbReference type="OrthoDB" id="9790639at2"/>
<evidence type="ECO:0000313" key="5">
    <source>
        <dbReference type="EMBL" id="KPL71303.1"/>
    </source>
</evidence>
<dbReference type="SUPFAM" id="SSF82679">
    <property type="entry name" value="N-utilization substance G protein NusG, N-terminal domain"/>
    <property type="match status" value="1"/>
</dbReference>
<dbReference type="GO" id="GO:0031564">
    <property type="term" value="P:transcription antitermination"/>
    <property type="evidence" value="ECO:0007669"/>
    <property type="project" value="UniProtKB-KW"/>
</dbReference>
<keyword evidence="2" id="KW-0805">Transcription regulation</keyword>
<dbReference type="InterPro" id="IPR008991">
    <property type="entry name" value="Translation_prot_SH3-like_sf"/>
</dbReference>
<dbReference type="Gene3D" id="3.30.70.940">
    <property type="entry name" value="NusG, N-terminal domain"/>
    <property type="match status" value="1"/>
</dbReference>
<evidence type="ECO:0000256" key="1">
    <source>
        <dbReference type="ARBA" id="ARBA00022814"/>
    </source>
</evidence>
<sequence length="174" mass="19595">MSTIWCVLHCKPNKEEFVHRELEYRGVAHFYPFVTVVPVNPRSRKRRPYFPGYIFVHIDLDNETQASALRWVPGTVGLVTFDGLVAGVPESLVNALQKRMAELPAIMAAERTFRPGDRVRVVSGPFAGYEGIFDMNLSGQERVQVLLRYLHHNIRKVDINTASLVKVTAAGTTS</sequence>
<name>A0A0P6WXS9_9CHLR</name>